<accession>A0A4Q7ILE5</accession>
<dbReference type="Proteomes" id="UP000291338">
    <property type="component" value="Unassembled WGS sequence"/>
</dbReference>
<reference evidence="1 2" key="1">
    <citation type="submission" date="2018-01" db="EMBL/GenBank/DDBJ databases">
        <title>Co-occurrence of chitin degradation, pigmentation and bioactivity in marine Pseudoalteromonas.</title>
        <authorList>
            <person name="Paulsen S."/>
            <person name="Gram L."/>
            <person name="Machado H."/>
        </authorList>
    </citation>
    <scope>NUCLEOTIDE SEQUENCE [LARGE SCALE GENOMIC DNA]</scope>
    <source>
        <strain evidence="1 2">S3898</strain>
    </source>
</reference>
<comment type="caution">
    <text evidence="1">The sequence shown here is derived from an EMBL/GenBank/DDBJ whole genome shotgun (WGS) entry which is preliminary data.</text>
</comment>
<proteinExistence type="predicted"/>
<organism evidence="1 2">
    <name type="scientific">Pseudoalteromonas phenolica</name>
    <dbReference type="NCBI Taxonomy" id="161398"/>
    <lineage>
        <taxon>Bacteria</taxon>
        <taxon>Pseudomonadati</taxon>
        <taxon>Pseudomonadota</taxon>
        <taxon>Gammaproteobacteria</taxon>
        <taxon>Alteromonadales</taxon>
        <taxon>Pseudoalteromonadaceae</taxon>
        <taxon>Pseudoalteromonas</taxon>
    </lineage>
</organism>
<dbReference type="EMBL" id="PPSX01000082">
    <property type="protein sequence ID" value="RZQ51757.1"/>
    <property type="molecule type" value="Genomic_DNA"/>
</dbReference>
<dbReference type="AlphaFoldDB" id="A0A4Q7ILE5"/>
<protein>
    <submittedName>
        <fullName evidence="1">Uncharacterized protein</fullName>
    </submittedName>
</protein>
<sequence length="59" mass="7019">MNKLVKAYKQLEGAKVRMHTHDYIAEDMNIELTTATKKVHVGFNRPWFELVKRCDWIVD</sequence>
<gene>
    <name evidence="1" type="ORF">C1E23_17785</name>
</gene>
<evidence type="ECO:0000313" key="1">
    <source>
        <dbReference type="EMBL" id="RZQ51757.1"/>
    </source>
</evidence>
<evidence type="ECO:0000313" key="2">
    <source>
        <dbReference type="Proteomes" id="UP000291338"/>
    </source>
</evidence>
<name>A0A4Q7ILE5_9GAMM</name>